<dbReference type="PRINTS" id="PR00038">
    <property type="entry name" value="HTHLUXR"/>
</dbReference>
<dbReference type="RefSeq" id="WP_013215403.1">
    <property type="nucleotide sequence ID" value="NC_014313.1"/>
</dbReference>
<dbReference type="Gene3D" id="3.40.50.2300">
    <property type="match status" value="1"/>
</dbReference>
<dbReference type="CDD" id="cd06170">
    <property type="entry name" value="LuxR_C_like"/>
    <property type="match status" value="1"/>
</dbReference>
<keyword evidence="2" id="KW-0238">DNA-binding</keyword>
<dbReference type="KEGG" id="hdn:Hden_1376"/>
<dbReference type="Pfam" id="PF00072">
    <property type="entry name" value="Response_reg"/>
    <property type="match status" value="1"/>
</dbReference>
<feature type="domain" description="Response regulatory" evidence="5">
    <location>
        <begin position="2"/>
        <end position="117"/>
    </location>
</feature>
<dbReference type="PANTHER" id="PTHR43214:SF43">
    <property type="entry name" value="TWO-COMPONENT RESPONSE REGULATOR"/>
    <property type="match status" value="1"/>
</dbReference>
<dbReference type="eggNOG" id="COG2197">
    <property type="taxonomic scope" value="Bacteria"/>
</dbReference>
<dbReference type="PROSITE" id="PS50043">
    <property type="entry name" value="HTH_LUXR_2"/>
    <property type="match status" value="1"/>
</dbReference>
<evidence type="ECO:0000259" key="4">
    <source>
        <dbReference type="PROSITE" id="PS50043"/>
    </source>
</evidence>
<dbReference type="InterPro" id="IPR058245">
    <property type="entry name" value="NreC/VraR/RcsB-like_REC"/>
</dbReference>
<dbReference type="Pfam" id="PF00196">
    <property type="entry name" value="GerE"/>
    <property type="match status" value="1"/>
</dbReference>
<evidence type="ECO:0000256" key="1">
    <source>
        <dbReference type="ARBA" id="ARBA00022553"/>
    </source>
</evidence>
<dbReference type="InterPro" id="IPR001789">
    <property type="entry name" value="Sig_transdc_resp-reg_receiver"/>
</dbReference>
<evidence type="ECO:0000259" key="5">
    <source>
        <dbReference type="PROSITE" id="PS50110"/>
    </source>
</evidence>
<dbReference type="GO" id="GO:0006355">
    <property type="term" value="P:regulation of DNA-templated transcription"/>
    <property type="evidence" value="ECO:0007669"/>
    <property type="project" value="InterPro"/>
</dbReference>
<dbReference type="PANTHER" id="PTHR43214">
    <property type="entry name" value="TWO-COMPONENT RESPONSE REGULATOR"/>
    <property type="match status" value="1"/>
</dbReference>
<dbReference type="Proteomes" id="UP000002033">
    <property type="component" value="Chromosome"/>
</dbReference>
<dbReference type="InterPro" id="IPR039420">
    <property type="entry name" value="WalR-like"/>
</dbReference>
<organism evidence="6 7">
    <name type="scientific">Hyphomicrobium denitrificans (strain ATCC 51888 / DSM 1869 / NCIMB 11706 / TK 0415)</name>
    <dbReference type="NCBI Taxonomy" id="582899"/>
    <lineage>
        <taxon>Bacteria</taxon>
        <taxon>Pseudomonadati</taxon>
        <taxon>Pseudomonadota</taxon>
        <taxon>Alphaproteobacteria</taxon>
        <taxon>Hyphomicrobiales</taxon>
        <taxon>Hyphomicrobiaceae</taxon>
        <taxon>Hyphomicrobium</taxon>
    </lineage>
</organism>
<evidence type="ECO:0000256" key="2">
    <source>
        <dbReference type="ARBA" id="ARBA00023125"/>
    </source>
</evidence>
<evidence type="ECO:0000313" key="7">
    <source>
        <dbReference type="Proteomes" id="UP000002033"/>
    </source>
</evidence>
<dbReference type="SMART" id="SM00421">
    <property type="entry name" value="HTH_LUXR"/>
    <property type="match status" value="1"/>
</dbReference>
<dbReference type="HOGENOM" id="CLU_000445_90_1_5"/>
<gene>
    <name evidence="6" type="ordered locus">Hden_1376</name>
</gene>
<sequence>MKILIVDDHGVVREGLKRLFVAHFDAQVLEAAEIEEGLAIYARERPDIVVLDLNLEGAGGLELLRRVQSFDSGARVVVFSMHHEPIYAVRALRGGARGYVSKSAPVEELIAAIKKVRGGEQYIDRDLASRIAVSQISTDDPLQSLSIREVEILRMLGQGKSMTAISESLGIAYKTVANICTQMKVKLGVDRTADLIRLAIETLKT</sequence>
<feature type="modified residue" description="4-aspartylphosphate" evidence="3">
    <location>
        <position position="52"/>
    </location>
</feature>
<dbReference type="EMBL" id="CP002083">
    <property type="protein sequence ID" value="ADJ23188.1"/>
    <property type="molecule type" value="Genomic_DNA"/>
</dbReference>
<proteinExistence type="predicted"/>
<keyword evidence="7" id="KW-1185">Reference proteome</keyword>
<dbReference type="PROSITE" id="PS50110">
    <property type="entry name" value="RESPONSE_REGULATORY"/>
    <property type="match status" value="1"/>
</dbReference>
<dbReference type="STRING" id="582899.Hden_1376"/>
<dbReference type="OrthoDB" id="3678174at2"/>
<dbReference type="InterPro" id="IPR000792">
    <property type="entry name" value="Tscrpt_reg_LuxR_C"/>
</dbReference>
<dbReference type="SUPFAM" id="SSF52172">
    <property type="entry name" value="CheY-like"/>
    <property type="match status" value="1"/>
</dbReference>
<accession>D8JX52</accession>
<evidence type="ECO:0000313" key="6">
    <source>
        <dbReference type="EMBL" id="ADJ23188.1"/>
    </source>
</evidence>
<keyword evidence="1 3" id="KW-0597">Phosphoprotein</keyword>
<dbReference type="SMART" id="SM00448">
    <property type="entry name" value="REC"/>
    <property type="match status" value="1"/>
</dbReference>
<evidence type="ECO:0000256" key="3">
    <source>
        <dbReference type="PROSITE-ProRule" id="PRU00169"/>
    </source>
</evidence>
<dbReference type="SUPFAM" id="SSF46894">
    <property type="entry name" value="C-terminal effector domain of the bipartite response regulators"/>
    <property type="match status" value="1"/>
</dbReference>
<dbReference type="GO" id="GO:0003677">
    <property type="term" value="F:DNA binding"/>
    <property type="evidence" value="ECO:0007669"/>
    <property type="project" value="UniProtKB-KW"/>
</dbReference>
<protein>
    <submittedName>
        <fullName evidence="6">Two component transcriptional regulator, LuxR family</fullName>
    </submittedName>
</protein>
<feature type="domain" description="HTH luxR-type" evidence="4">
    <location>
        <begin position="138"/>
        <end position="203"/>
    </location>
</feature>
<dbReference type="GO" id="GO:0000160">
    <property type="term" value="P:phosphorelay signal transduction system"/>
    <property type="evidence" value="ECO:0007669"/>
    <property type="project" value="InterPro"/>
</dbReference>
<name>D8JX52_HYPDA</name>
<dbReference type="InterPro" id="IPR016032">
    <property type="entry name" value="Sig_transdc_resp-reg_C-effctor"/>
</dbReference>
<dbReference type="InterPro" id="IPR011006">
    <property type="entry name" value="CheY-like_superfamily"/>
</dbReference>
<reference evidence="7" key="1">
    <citation type="journal article" date="2011" name="J. Bacteriol.">
        <title>Genome sequences of eight morphologically diverse alphaproteobacteria.</title>
        <authorList>
            <consortium name="US DOE Joint Genome Institute"/>
            <person name="Brown P.J."/>
            <person name="Kysela D.T."/>
            <person name="Buechlein A."/>
            <person name="Hemmerich C."/>
            <person name="Brun Y.V."/>
        </authorList>
    </citation>
    <scope>NUCLEOTIDE SEQUENCE [LARGE SCALE GENOMIC DNA]</scope>
    <source>
        <strain evidence="7">ATCC 51888 / DSM 1869 / NCIB 11706 / TK 0415</strain>
    </source>
</reference>
<dbReference type="AlphaFoldDB" id="D8JX52"/>
<dbReference type="CDD" id="cd17535">
    <property type="entry name" value="REC_NarL-like"/>
    <property type="match status" value="1"/>
</dbReference>